<dbReference type="GO" id="GO:0005886">
    <property type="term" value="C:plasma membrane"/>
    <property type="evidence" value="ECO:0007669"/>
    <property type="project" value="UniProtKB-SubCell"/>
</dbReference>
<reference evidence="14 15" key="1">
    <citation type="journal article" date="2012" name="J. Bacteriol.">
        <title>Draft Genome Sequence of the Purple Photosynthetic Bacterium Phaeospirillum molischianum DSM120, a Particularly Versatile Bacterium.</title>
        <authorList>
            <person name="Duquesne K."/>
            <person name="Prima V."/>
            <person name="Ji B."/>
            <person name="Rouy Z."/>
            <person name="Medigue C."/>
            <person name="Talla E."/>
            <person name="Sturgis J.N."/>
        </authorList>
    </citation>
    <scope>NUCLEOTIDE SEQUENCE [LARGE SCALE GENOMIC DNA]</scope>
    <source>
        <strain evidence="15">DSM120</strain>
    </source>
</reference>
<dbReference type="SMART" id="SM00963">
    <property type="entry name" value="SRP54_N"/>
    <property type="match status" value="1"/>
</dbReference>
<dbReference type="FunFam" id="3.40.50.300:FF:000053">
    <property type="entry name" value="Signal recognition particle receptor FtsY"/>
    <property type="match status" value="1"/>
</dbReference>
<dbReference type="PANTHER" id="PTHR43134:SF1">
    <property type="entry name" value="SIGNAL RECOGNITION PARTICLE RECEPTOR SUBUNIT ALPHA"/>
    <property type="match status" value="1"/>
</dbReference>
<dbReference type="Gene3D" id="3.40.50.300">
    <property type="entry name" value="P-loop containing nucleotide triphosphate hydrolases"/>
    <property type="match status" value="1"/>
</dbReference>
<comment type="subcellular location">
    <subcellularLocation>
        <location evidence="1">Cell inner membrane</location>
        <topology evidence="1">Peripheral membrane protein</topology>
        <orientation evidence="1">Cytoplasmic side</orientation>
    </subcellularLocation>
    <subcellularLocation>
        <location evidence="10">Cell membrane</location>
        <topology evidence="10">Peripheral membrane protein</topology>
        <orientation evidence="10">Cytoplasmic side</orientation>
    </subcellularLocation>
    <subcellularLocation>
        <location evidence="10">Cytoplasm</location>
    </subcellularLocation>
</comment>
<dbReference type="InterPro" id="IPR003593">
    <property type="entry name" value="AAA+_ATPase"/>
</dbReference>
<dbReference type="eggNOG" id="COG0552">
    <property type="taxonomic scope" value="Bacteria"/>
</dbReference>
<dbReference type="STRING" id="1150626.PHAMO_220104"/>
<keyword evidence="3 10" id="KW-0963">Cytoplasm</keyword>
<name>H8FRJ8_MAGML</name>
<dbReference type="SMART" id="SM00962">
    <property type="entry name" value="SRP54"/>
    <property type="match status" value="1"/>
</dbReference>
<keyword evidence="7 10" id="KW-0472">Membrane</keyword>
<keyword evidence="4 10" id="KW-0547">Nucleotide-binding</keyword>
<dbReference type="GO" id="GO:0005047">
    <property type="term" value="F:signal recognition particle binding"/>
    <property type="evidence" value="ECO:0007669"/>
    <property type="project" value="TreeGrafter"/>
</dbReference>
<feature type="binding site" evidence="10">
    <location>
        <begin position="438"/>
        <end position="442"/>
    </location>
    <ligand>
        <name>GTP</name>
        <dbReference type="ChEBI" id="CHEBI:37565"/>
    </ligand>
</feature>
<dbReference type="HAMAP" id="MF_00920">
    <property type="entry name" value="FtsY"/>
    <property type="match status" value="1"/>
</dbReference>
<feature type="binding site" evidence="10">
    <location>
        <begin position="502"/>
        <end position="505"/>
    </location>
    <ligand>
        <name>GTP</name>
        <dbReference type="ChEBI" id="CHEBI:37565"/>
    </ligand>
</feature>
<dbReference type="EMBL" id="CAHP01000015">
    <property type="protein sequence ID" value="CCG40986.1"/>
    <property type="molecule type" value="Genomic_DNA"/>
</dbReference>
<dbReference type="InterPro" id="IPR000897">
    <property type="entry name" value="SRP54_GTPase_dom"/>
</dbReference>
<evidence type="ECO:0000259" key="12">
    <source>
        <dbReference type="SMART" id="SM00962"/>
    </source>
</evidence>
<comment type="similarity">
    <text evidence="10">Belongs to the GTP-binding SRP family. FtsY subfamily.</text>
</comment>
<comment type="function">
    <text evidence="10">Involved in targeting and insertion of nascent membrane proteins into the cytoplasmic membrane. Acts as a receptor for the complex formed by the signal recognition particle (SRP) and the ribosome-nascent chain (RNC). Interaction with SRP-RNC leads to the transfer of the RNC complex to the Sec translocase for insertion into the membrane, the hydrolysis of GTP by both Ffh and FtsY, and the dissociation of the SRP-FtsY complex into the individual components.</text>
</comment>
<dbReference type="Proteomes" id="UP000004169">
    <property type="component" value="Unassembled WGS sequence"/>
</dbReference>
<keyword evidence="8 10" id="KW-0675">Receptor</keyword>
<evidence type="ECO:0000313" key="15">
    <source>
        <dbReference type="Proteomes" id="UP000004169"/>
    </source>
</evidence>
<protein>
    <recommendedName>
        <fullName evidence="10">Signal recognition particle receptor FtsY</fullName>
        <shortName evidence="10">SRP receptor</shortName>
        <ecNumber evidence="10">3.6.5.4</ecNumber>
    </recommendedName>
</protein>
<evidence type="ECO:0000256" key="5">
    <source>
        <dbReference type="ARBA" id="ARBA00022801"/>
    </source>
</evidence>
<evidence type="ECO:0000256" key="9">
    <source>
        <dbReference type="ARBA" id="ARBA00048027"/>
    </source>
</evidence>
<dbReference type="InterPro" id="IPR013822">
    <property type="entry name" value="Signal_recog_particl_SRP54_hlx"/>
</dbReference>
<sequence>MTNRIEDSHPAGGRWSGYVAGLLLLALPGAALAQEAAAPAPDRLAQLVTDLARLAEPGRLDPLSLALGAVLALLPMVLQVVSTRRMLGRALSELSQLGDSTERLLKGVLAEPDGIQAWIGEREVRSRGLNTLLDLSDATLPGFAAVLARLTPQDSARLDLAVRRLRGEGLAFEMDLCLRDGNRRIRVVGLRPSRSEARVPVDLLLLNDLTPELTAPSDRTVAASADILRPELLDELLATAPAPASDEGDGWFGRMKAGLAKSSSRLTQGLGDLFTKRKLDDEALEDLEDLLITADLGVNTAAKVTGLLSKTRLGQDITADEIKTILADEITRILEPVAKPLEIDPARKPHVVLVVGVNGAGKTTTIGKLAMQHKQAGRTVTLAAGDTFRAAAVEQLKVWGERTGCPVIARDTGSDPAALAFDAVTQSRQQGDDLLFIDTAGRLQNKTDLMAELGKVVRSIKKVDETAPHSVLLVLDSTVGQNAHSQVETFGEMVNVTGLVLTKLDGTARGGVLVALAEKFGLPVHAIGVGEQAADLRPFEARAFANSLVGLDTP</sequence>
<dbReference type="EC" id="3.6.5.4" evidence="10"/>
<dbReference type="Pfam" id="PF02881">
    <property type="entry name" value="SRP54_N"/>
    <property type="match status" value="1"/>
</dbReference>
<evidence type="ECO:0000259" key="13">
    <source>
        <dbReference type="SMART" id="SM00963"/>
    </source>
</evidence>
<dbReference type="NCBIfam" id="TIGR00064">
    <property type="entry name" value="ftsY"/>
    <property type="match status" value="1"/>
</dbReference>
<gene>
    <name evidence="10" type="primary">ftsY</name>
    <name evidence="14" type="ORF">PHAMO_220104</name>
</gene>
<dbReference type="SUPFAM" id="SSF52540">
    <property type="entry name" value="P-loop containing nucleoside triphosphate hydrolases"/>
    <property type="match status" value="1"/>
</dbReference>
<dbReference type="RefSeq" id="WP_002727697.1">
    <property type="nucleotide sequence ID" value="NZ_CAHP01000015.1"/>
</dbReference>
<dbReference type="GO" id="GO:0005525">
    <property type="term" value="F:GTP binding"/>
    <property type="evidence" value="ECO:0007669"/>
    <property type="project" value="UniProtKB-UniRule"/>
</dbReference>
<keyword evidence="2 10" id="KW-1003">Cell membrane</keyword>
<evidence type="ECO:0000256" key="6">
    <source>
        <dbReference type="ARBA" id="ARBA00023134"/>
    </source>
</evidence>
<comment type="subunit">
    <text evidence="10">Part of the signal recognition particle protein translocation system, which is composed of SRP and FtsY. SRP is a ribonucleoprotein composed of Ffh and a 4.5S RNA molecule.</text>
</comment>
<dbReference type="SUPFAM" id="SSF47364">
    <property type="entry name" value="Domain of the SRP/SRP receptor G-proteins"/>
    <property type="match status" value="1"/>
</dbReference>
<dbReference type="Pfam" id="PF00448">
    <property type="entry name" value="SRP54"/>
    <property type="match status" value="1"/>
</dbReference>
<dbReference type="PANTHER" id="PTHR43134">
    <property type="entry name" value="SIGNAL RECOGNITION PARTICLE RECEPTOR SUBUNIT ALPHA"/>
    <property type="match status" value="1"/>
</dbReference>
<comment type="catalytic activity">
    <reaction evidence="9 10">
        <text>GTP + H2O = GDP + phosphate + H(+)</text>
        <dbReference type="Rhea" id="RHEA:19669"/>
        <dbReference type="ChEBI" id="CHEBI:15377"/>
        <dbReference type="ChEBI" id="CHEBI:15378"/>
        <dbReference type="ChEBI" id="CHEBI:37565"/>
        <dbReference type="ChEBI" id="CHEBI:43474"/>
        <dbReference type="ChEBI" id="CHEBI:58189"/>
        <dbReference type="EC" id="3.6.5.4"/>
    </reaction>
</comment>
<feature type="binding site" evidence="10">
    <location>
        <begin position="356"/>
        <end position="363"/>
    </location>
    <ligand>
        <name>GTP</name>
        <dbReference type="ChEBI" id="CHEBI:37565"/>
    </ligand>
</feature>
<dbReference type="CDD" id="cd17874">
    <property type="entry name" value="FtsY"/>
    <property type="match status" value="1"/>
</dbReference>
<dbReference type="GO" id="GO:0051301">
    <property type="term" value="P:cell division"/>
    <property type="evidence" value="ECO:0007669"/>
    <property type="project" value="UniProtKB-KW"/>
</dbReference>
<keyword evidence="14" id="KW-0132">Cell division</keyword>
<dbReference type="GO" id="GO:0006614">
    <property type="term" value="P:SRP-dependent cotranslational protein targeting to membrane"/>
    <property type="evidence" value="ECO:0007669"/>
    <property type="project" value="InterPro"/>
</dbReference>
<dbReference type="GO" id="GO:0005737">
    <property type="term" value="C:cytoplasm"/>
    <property type="evidence" value="ECO:0007669"/>
    <property type="project" value="UniProtKB-SubCell"/>
</dbReference>
<keyword evidence="5 10" id="KW-0378">Hydrolase</keyword>
<evidence type="ECO:0000256" key="1">
    <source>
        <dbReference type="ARBA" id="ARBA00004515"/>
    </source>
</evidence>
<organism evidence="14 15">
    <name type="scientific">Magnetospirillum molischianum DSM 120</name>
    <dbReference type="NCBI Taxonomy" id="1150626"/>
    <lineage>
        <taxon>Bacteria</taxon>
        <taxon>Pseudomonadati</taxon>
        <taxon>Pseudomonadota</taxon>
        <taxon>Alphaproteobacteria</taxon>
        <taxon>Rhodospirillales</taxon>
        <taxon>Rhodospirillaceae</taxon>
        <taxon>Magnetospirillum</taxon>
    </lineage>
</organism>
<feature type="domain" description="SRP54-type proteins GTP-binding" evidence="12">
    <location>
        <begin position="349"/>
        <end position="550"/>
    </location>
</feature>
<feature type="domain" description="AAA+ ATPase" evidence="11">
    <location>
        <begin position="348"/>
        <end position="550"/>
    </location>
</feature>
<keyword evidence="15" id="KW-1185">Reference proteome</keyword>
<evidence type="ECO:0000256" key="7">
    <source>
        <dbReference type="ARBA" id="ARBA00023136"/>
    </source>
</evidence>
<evidence type="ECO:0000256" key="2">
    <source>
        <dbReference type="ARBA" id="ARBA00022475"/>
    </source>
</evidence>
<evidence type="ECO:0000313" key="14">
    <source>
        <dbReference type="EMBL" id="CCG40986.1"/>
    </source>
</evidence>
<dbReference type="InterPro" id="IPR027417">
    <property type="entry name" value="P-loop_NTPase"/>
</dbReference>
<feature type="domain" description="Signal recognition particle SRP54 helical bundle" evidence="13">
    <location>
        <begin position="255"/>
        <end position="334"/>
    </location>
</feature>
<dbReference type="SMART" id="SM00382">
    <property type="entry name" value="AAA"/>
    <property type="match status" value="1"/>
</dbReference>
<proteinExistence type="inferred from homology"/>
<dbReference type="InterPro" id="IPR004390">
    <property type="entry name" value="SR_rcpt_FtsY"/>
</dbReference>
<evidence type="ECO:0000256" key="4">
    <source>
        <dbReference type="ARBA" id="ARBA00022741"/>
    </source>
</evidence>
<comment type="caution">
    <text evidence="14">The sequence shown here is derived from an EMBL/GenBank/DDBJ whole genome shotgun (WGS) entry which is preliminary data.</text>
</comment>
<evidence type="ECO:0000259" key="11">
    <source>
        <dbReference type="SMART" id="SM00382"/>
    </source>
</evidence>
<dbReference type="Gene3D" id="1.20.120.140">
    <property type="entry name" value="Signal recognition particle SRP54, nucleotide-binding domain"/>
    <property type="match status" value="1"/>
</dbReference>
<dbReference type="AlphaFoldDB" id="H8FRJ8"/>
<evidence type="ECO:0000256" key="8">
    <source>
        <dbReference type="ARBA" id="ARBA00023170"/>
    </source>
</evidence>
<dbReference type="InterPro" id="IPR036225">
    <property type="entry name" value="SRP/SRP_N"/>
</dbReference>
<evidence type="ECO:0000256" key="3">
    <source>
        <dbReference type="ARBA" id="ARBA00022490"/>
    </source>
</evidence>
<evidence type="ECO:0000256" key="10">
    <source>
        <dbReference type="HAMAP-Rule" id="MF_00920"/>
    </source>
</evidence>
<dbReference type="InterPro" id="IPR042101">
    <property type="entry name" value="SRP54_N_sf"/>
</dbReference>
<accession>H8FRJ8</accession>
<keyword evidence="14" id="KW-0131">Cell cycle</keyword>
<dbReference type="GO" id="GO:0003924">
    <property type="term" value="F:GTPase activity"/>
    <property type="evidence" value="ECO:0007669"/>
    <property type="project" value="UniProtKB-UniRule"/>
</dbReference>
<keyword evidence="6 10" id="KW-0342">GTP-binding</keyword>